<dbReference type="PRINTS" id="PR01506">
    <property type="entry name" value="TATBPROTEIN"/>
</dbReference>
<dbReference type="RefSeq" id="WP_198075626.1">
    <property type="nucleotide sequence ID" value="NZ_JAEDAE010000004.1"/>
</dbReference>
<comment type="function">
    <text evidence="9">Part of the twin-arginine translocation (Tat) system that transports large folded proteins containing a characteristic twin-arginine motif in their signal peptide across membranes. TatA could form the protein-conducting channel of the Tat system.</text>
</comment>
<evidence type="ECO:0000256" key="2">
    <source>
        <dbReference type="ARBA" id="ARBA00022448"/>
    </source>
</evidence>
<keyword evidence="4 9" id="KW-0812">Transmembrane</keyword>
<keyword evidence="6 9" id="KW-1133">Transmembrane helix</keyword>
<comment type="caution">
    <text evidence="11">The sequence shown here is derived from an EMBL/GenBank/DDBJ whole genome shotgun (WGS) entry which is preliminary data.</text>
</comment>
<keyword evidence="12" id="KW-1185">Reference proteome</keyword>
<evidence type="ECO:0000256" key="5">
    <source>
        <dbReference type="ARBA" id="ARBA00022927"/>
    </source>
</evidence>
<dbReference type="HAMAP" id="MF_00236">
    <property type="entry name" value="TatA_E"/>
    <property type="match status" value="1"/>
</dbReference>
<evidence type="ECO:0000256" key="9">
    <source>
        <dbReference type="HAMAP-Rule" id="MF_00236"/>
    </source>
</evidence>
<keyword evidence="3 9" id="KW-1003">Cell membrane</keyword>
<sequence length="158" mass="16906">MQTPLILFLGDIGGSELMLIMVVILIFFGANKIPELARGLGKGIREFKDASTEIRREFEQAGQPGQPNYNQQPNPNYAPQNQYPTPQPYAPAPAQATEPGSGFDPWATPAAAAVTTAHPEPTSYPTADAPYVAPSLPPNLAPEGTQPRQPYIPANPDA</sequence>
<comment type="subcellular location">
    <subcellularLocation>
        <location evidence="1 9">Cell membrane</location>
        <topology evidence="1 9">Single-pass membrane protein</topology>
    </subcellularLocation>
</comment>
<protein>
    <recommendedName>
        <fullName evidence="9">Sec-independent protein translocase protein TatA</fullName>
    </recommendedName>
</protein>
<dbReference type="InterPro" id="IPR003369">
    <property type="entry name" value="TatA/B/E"/>
</dbReference>
<evidence type="ECO:0000256" key="10">
    <source>
        <dbReference type="SAM" id="MobiDB-lite"/>
    </source>
</evidence>
<gene>
    <name evidence="9 11" type="primary">tatA</name>
    <name evidence="11" type="ORF">I7X13_11655</name>
</gene>
<feature type="compositionally biased region" description="Low complexity" evidence="10">
    <location>
        <begin position="105"/>
        <end position="121"/>
    </location>
</feature>
<dbReference type="Proteomes" id="UP000625631">
    <property type="component" value="Unassembled WGS sequence"/>
</dbReference>
<evidence type="ECO:0000313" key="11">
    <source>
        <dbReference type="EMBL" id="MBH8558708.1"/>
    </source>
</evidence>
<feature type="transmembrane region" description="Helical" evidence="9">
    <location>
        <begin position="6"/>
        <end position="28"/>
    </location>
</feature>
<reference evidence="11 12" key="1">
    <citation type="submission" date="2020-12" db="EMBL/GenBank/DDBJ databases">
        <title>Hymenobacter sp.</title>
        <authorList>
            <person name="Kim M.K."/>
        </authorList>
    </citation>
    <scope>NUCLEOTIDE SEQUENCE [LARGE SCALE GENOMIC DNA]</scope>
    <source>
        <strain evidence="11 12">BT442</strain>
    </source>
</reference>
<dbReference type="Pfam" id="PF02416">
    <property type="entry name" value="TatA_B_E"/>
    <property type="match status" value="1"/>
</dbReference>
<dbReference type="NCBIfam" id="TIGR01411">
    <property type="entry name" value="tatAE"/>
    <property type="match status" value="1"/>
</dbReference>
<evidence type="ECO:0000256" key="3">
    <source>
        <dbReference type="ARBA" id="ARBA00022475"/>
    </source>
</evidence>
<evidence type="ECO:0000256" key="4">
    <source>
        <dbReference type="ARBA" id="ARBA00022692"/>
    </source>
</evidence>
<evidence type="ECO:0000256" key="8">
    <source>
        <dbReference type="ARBA" id="ARBA00023136"/>
    </source>
</evidence>
<comment type="subunit">
    <text evidence="9">Forms a complex with TatC.</text>
</comment>
<feature type="compositionally biased region" description="Low complexity" evidence="10">
    <location>
        <begin position="60"/>
        <end position="84"/>
    </location>
</feature>
<dbReference type="EMBL" id="JAEDAE010000004">
    <property type="protein sequence ID" value="MBH8558708.1"/>
    <property type="molecule type" value="Genomic_DNA"/>
</dbReference>
<keyword evidence="5 9" id="KW-0653">Protein transport</keyword>
<name>A0ABS0Q8P6_9BACT</name>
<evidence type="ECO:0000256" key="6">
    <source>
        <dbReference type="ARBA" id="ARBA00022989"/>
    </source>
</evidence>
<comment type="similarity">
    <text evidence="9">Belongs to the TatA/E family.</text>
</comment>
<proteinExistence type="inferred from homology"/>
<organism evidence="11 12">
    <name type="scientific">Hymenobacter negativus</name>
    <dbReference type="NCBI Taxonomy" id="2795026"/>
    <lineage>
        <taxon>Bacteria</taxon>
        <taxon>Pseudomonadati</taxon>
        <taxon>Bacteroidota</taxon>
        <taxon>Cytophagia</taxon>
        <taxon>Cytophagales</taxon>
        <taxon>Hymenobacteraceae</taxon>
        <taxon>Hymenobacter</taxon>
    </lineage>
</organism>
<keyword evidence="7 9" id="KW-0811">Translocation</keyword>
<evidence type="ECO:0000313" key="12">
    <source>
        <dbReference type="Proteomes" id="UP000625631"/>
    </source>
</evidence>
<keyword evidence="8 9" id="KW-0472">Membrane</keyword>
<dbReference type="Gene3D" id="1.20.5.3310">
    <property type="match status" value="1"/>
</dbReference>
<feature type="region of interest" description="Disordered" evidence="10">
    <location>
        <begin position="57"/>
        <end position="158"/>
    </location>
</feature>
<evidence type="ECO:0000256" key="7">
    <source>
        <dbReference type="ARBA" id="ARBA00023010"/>
    </source>
</evidence>
<dbReference type="InterPro" id="IPR006312">
    <property type="entry name" value="TatA/E"/>
</dbReference>
<accession>A0ABS0Q8P6</accession>
<evidence type="ECO:0000256" key="1">
    <source>
        <dbReference type="ARBA" id="ARBA00004162"/>
    </source>
</evidence>
<keyword evidence="2 9" id="KW-0813">Transport</keyword>
<dbReference type="PANTHER" id="PTHR42982:SF1">
    <property type="entry name" value="SEC-INDEPENDENT PROTEIN TRANSLOCASE PROTEIN TATA"/>
    <property type="match status" value="1"/>
</dbReference>
<dbReference type="PANTHER" id="PTHR42982">
    <property type="entry name" value="SEC-INDEPENDENT PROTEIN TRANSLOCASE PROTEIN TATA"/>
    <property type="match status" value="1"/>
</dbReference>